<dbReference type="Proteomes" id="UP000219215">
    <property type="component" value="Chromosome DPRO"/>
</dbReference>
<evidence type="ECO:0000313" key="2">
    <source>
        <dbReference type="Proteomes" id="UP000219215"/>
    </source>
</evidence>
<gene>
    <name evidence="1" type="ORF">DPRO_0702</name>
</gene>
<evidence type="ECO:0000313" key="1">
    <source>
        <dbReference type="EMBL" id="SOB57588.1"/>
    </source>
</evidence>
<keyword evidence="2" id="KW-1185">Reference proteome</keyword>
<protein>
    <submittedName>
        <fullName evidence="1">Uncharacterized protein</fullName>
    </submittedName>
</protein>
<reference evidence="2" key="1">
    <citation type="submission" date="2017-09" db="EMBL/GenBank/DDBJ databases">
        <authorList>
            <person name="Regsiter A."/>
            <person name="William W."/>
        </authorList>
    </citation>
    <scope>NUCLEOTIDE SEQUENCE [LARGE SCALE GENOMIC DNA]</scope>
    <source>
        <strain evidence="2">500-1</strain>
    </source>
</reference>
<accession>A0A2C8F4V8</accession>
<dbReference type="EMBL" id="LT907975">
    <property type="protein sequence ID" value="SOB57588.1"/>
    <property type="molecule type" value="Genomic_DNA"/>
</dbReference>
<organism evidence="1 2">
    <name type="scientific">Pseudodesulfovibrio profundus</name>
    <dbReference type="NCBI Taxonomy" id="57320"/>
    <lineage>
        <taxon>Bacteria</taxon>
        <taxon>Pseudomonadati</taxon>
        <taxon>Thermodesulfobacteriota</taxon>
        <taxon>Desulfovibrionia</taxon>
        <taxon>Desulfovibrionales</taxon>
        <taxon>Desulfovibrionaceae</taxon>
    </lineage>
</organism>
<dbReference type="AlphaFoldDB" id="A0A2C8F4V8"/>
<name>A0A2C8F4V8_9BACT</name>
<dbReference type="KEGG" id="pprf:DPRO_0702"/>
<proteinExistence type="predicted"/>
<sequence>MNTERFYGSVWHIVLDVIGDEFDGDRLTFLLIGHSSLFSGRDGFDFRPFEKSKTKNDDMPLVVVEFVFDMFSI</sequence>